<dbReference type="AlphaFoldDB" id="A0A2N9IE45"/>
<evidence type="ECO:0000256" key="1">
    <source>
        <dbReference type="ARBA" id="ARBA00008668"/>
    </source>
</evidence>
<organism evidence="3">
    <name type="scientific">Fagus sylvatica</name>
    <name type="common">Beechnut</name>
    <dbReference type="NCBI Taxonomy" id="28930"/>
    <lineage>
        <taxon>Eukaryota</taxon>
        <taxon>Viridiplantae</taxon>
        <taxon>Streptophyta</taxon>
        <taxon>Embryophyta</taxon>
        <taxon>Tracheophyta</taxon>
        <taxon>Spermatophyta</taxon>
        <taxon>Magnoliopsida</taxon>
        <taxon>eudicotyledons</taxon>
        <taxon>Gunneridae</taxon>
        <taxon>Pentapetalae</taxon>
        <taxon>rosids</taxon>
        <taxon>fabids</taxon>
        <taxon>Fagales</taxon>
        <taxon>Fagaceae</taxon>
        <taxon>Fagus</taxon>
    </lineage>
</organism>
<reference evidence="3" key="1">
    <citation type="submission" date="2018-02" db="EMBL/GenBank/DDBJ databases">
        <authorList>
            <person name="Cohen D.B."/>
            <person name="Kent A.D."/>
        </authorList>
    </citation>
    <scope>NUCLEOTIDE SEQUENCE</scope>
</reference>
<accession>A0A2N9IE45</accession>
<evidence type="ECO:0000256" key="2">
    <source>
        <dbReference type="ARBA" id="ARBA00023180"/>
    </source>
</evidence>
<dbReference type="GO" id="GO:0016788">
    <property type="term" value="F:hydrolase activity, acting on ester bonds"/>
    <property type="evidence" value="ECO:0007669"/>
    <property type="project" value="InterPro"/>
</dbReference>
<gene>
    <name evidence="3" type="ORF">FSB_LOCUS50073</name>
</gene>
<dbReference type="Gene3D" id="3.40.50.1110">
    <property type="entry name" value="SGNH hydrolase"/>
    <property type="match status" value="1"/>
</dbReference>
<sequence length="231" mass="25628">MQFLHFKAKILEGSGNLINDEGFRNALYMIDIGQNDLADSFSKNLTYVQVVKRIPSIITEIKNAIMTLYNQGGRNFWVHNTGPFGCLPQKLSLVQKKDLDPYGCLSSYNSAARVFNEGLRHLCIEMRAELKDANIVNVDIYSIKYDLIANSTKYGFSSPLMACCGFGGPPYNYNIKVTCGNPGSQVCDEGSKFISWDGVHYTEAANAIIASKVLSTAYSTPSTTFDFFCRS</sequence>
<dbReference type="GO" id="GO:0009570">
    <property type="term" value="C:chloroplast stroma"/>
    <property type="evidence" value="ECO:0007669"/>
    <property type="project" value="TreeGrafter"/>
</dbReference>
<keyword evidence="2" id="KW-0325">Glycoprotein</keyword>
<name>A0A2N9IE45_FAGSY</name>
<dbReference type="PANTHER" id="PTHR22835:SF275">
    <property type="entry name" value="OS01G0331100 PROTEIN"/>
    <property type="match status" value="1"/>
</dbReference>
<evidence type="ECO:0000313" key="3">
    <source>
        <dbReference type="EMBL" id="SPD22191.1"/>
    </source>
</evidence>
<protein>
    <recommendedName>
        <fullName evidence="4">SGNH hydrolase-type esterase domain-containing protein</fullName>
    </recommendedName>
</protein>
<dbReference type="SUPFAM" id="SSF52266">
    <property type="entry name" value="SGNH hydrolase"/>
    <property type="match status" value="1"/>
</dbReference>
<comment type="similarity">
    <text evidence="1">Belongs to the 'GDSL' lipolytic enzyme family.</text>
</comment>
<dbReference type="EMBL" id="OIVN01005379">
    <property type="protein sequence ID" value="SPD22191.1"/>
    <property type="molecule type" value="Genomic_DNA"/>
</dbReference>
<dbReference type="InterPro" id="IPR001087">
    <property type="entry name" value="GDSL"/>
</dbReference>
<proteinExistence type="inferred from homology"/>
<dbReference type="InterPro" id="IPR036514">
    <property type="entry name" value="SGNH_hydro_sf"/>
</dbReference>
<dbReference type="PANTHER" id="PTHR22835">
    <property type="entry name" value="ZINC FINGER FYVE DOMAIN CONTAINING PROTEIN"/>
    <property type="match status" value="1"/>
</dbReference>
<evidence type="ECO:0008006" key="4">
    <source>
        <dbReference type="Google" id="ProtNLM"/>
    </source>
</evidence>
<dbReference type="Pfam" id="PF00657">
    <property type="entry name" value="Lipase_GDSL"/>
    <property type="match status" value="1"/>
</dbReference>